<protein>
    <submittedName>
        <fullName evidence="1">Uncharacterized protein</fullName>
    </submittedName>
</protein>
<sequence>MFWSFQFLYAKISIPHGSKFQFVLSFFQGCTVSDIILNDQIFDKANIKKNITTKNPCFQPIFKLSYQIELNCNLTGSVHNLINF</sequence>
<reference evidence="1 2" key="1">
    <citation type="submission" date="2014-07" db="EMBL/GenBank/DDBJ databases">
        <title>Genome of Chryseobacterium vrystaatense LMG 22846.</title>
        <authorList>
            <person name="Pipes S.E."/>
            <person name="Stropko S.J."/>
            <person name="Newman J.D."/>
        </authorList>
    </citation>
    <scope>NUCLEOTIDE SEQUENCE [LARGE SCALE GENOMIC DNA]</scope>
    <source>
        <strain evidence="1 2">LMG 22846</strain>
    </source>
</reference>
<gene>
    <name evidence="1" type="ORF">IW16_23730</name>
</gene>
<keyword evidence="2" id="KW-1185">Reference proteome</keyword>
<proteinExistence type="predicted"/>
<name>A0ABR4UFK3_9FLAO</name>
<evidence type="ECO:0000313" key="2">
    <source>
        <dbReference type="Proteomes" id="UP000028719"/>
    </source>
</evidence>
<evidence type="ECO:0000313" key="1">
    <source>
        <dbReference type="EMBL" id="KFF23299.1"/>
    </source>
</evidence>
<comment type="caution">
    <text evidence="1">The sequence shown here is derived from an EMBL/GenBank/DDBJ whole genome shotgun (WGS) entry which is preliminary data.</text>
</comment>
<dbReference type="EMBL" id="JPRI01000012">
    <property type="protein sequence ID" value="KFF23299.1"/>
    <property type="molecule type" value="Genomic_DNA"/>
</dbReference>
<accession>A0ABR4UFK3</accession>
<dbReference type="Proteomes" id="UP000028719">
    <property type="component" value="Unassembled WGS sequence"/>
</dbReference>
<organism evidence="1 2">
    <name type="scientific">Chryseobacterium vrystaatense</name>
    <dbReference type="NCBI Taxonomy" id="307480"/>
    <lineage>
        <taxon>Bacteria</taxon>
        <taxon>Pseudomonadati</taxon>
        <taxon>Bacteroidota</taxon>
        <taxon>Flavobacteriia</taxon>
        <taxon>Flavobacteriales</taxon>
        <taxon>Weeksellaceae</taxon>
        <taxon>Chryseobacterium group</taxon>
        <taxon>Chryseobacterium</taxon>
    </lineage>
</organism>